<reference evidence="2" key="1">
    <citation type="submission" date="2021-02" db="EMBL/GenBank/DDBJ databases">
        <title>Taxonomy, biology and ecology of Rhodococcus bacteria occurring in California pistachio and other woody hosts as revealed by genome sequence analyses.</title>
        <authorList>
            <person name="Riely B."/>
            <person name="Gai Y."/>
        </authorList>
    </citation>
    <scope>NUCLEOTIDE SEQUENCE</scope>
    <source>
        <strain evidence="2">BP-295</strain>
    </source>
</reference>
<accession>A0AAW4G8Z6</accession>
<proteinExistence type="predicted"/>
<name>A0AAW4G8Z6_GORRU</name>
<gene>
    <name evidence="2" type="ORF">JTZ10_17730</name>
</gene>
<keyword evidence="1" id="KW-0472">Membrane</keyword>
<keyword evidence="1" id="KW-0812">Transmembrane</keyword>
<evidence type="ECO:0000313" key="2">
    <source>
        <dbReference type="EMBL" id="MBM7279590.1"/>
    </source>
</evidence>
<evidence type="ECO:0000313" key="3">
    <source>
        <dbReference type="Proteomes" id="UP001195196"/>
    </source>
</evidence>
<keyword evidence="1" id="KW-1133">Transmembrane helix</keyword>
<feature type="transmembrane region" description="Helical" evidence="1">
    <location>
        <begin position="62"/>
        <end position="80"/>
    </location>
</feature>
<dbReference type="AlphaFoldDB" id="A0AAW4G8Z6"/>
<protein>
    <submittedName>
        <fullName evidence="2">DUF3618 domain-containing protein</fullName>
    </submittedName>
</protein>
<comment type="caution">
    <text evidence="2">The sequence shown here is derived from an EMBL/GenBank/DDBJ whole genome shotgun (WGS) entry which is preliminary data.</text>
</comment>
<dbReference type="EMBL" id="JAFFGU010000009">
    <property type="protein sequence ID" value="MBM7279590.1"/>
    <property type="molecule type" value="Genomic_DNA"/>
</dbReference>
<dbReference type="Proteomes" id="UP001195196">
    <property type="component" value="Unassembled WGS sequence"/>
</dbReference>
<dbReference type="RefSeq" id="WP_204718552.1">
    <property type="nucleotide sequence ID" value="NZ_JAFFGU010000009.1"/>
</dbReference>
<organism evidence="2 3">
    <name type="scientific">Gordonia rubripertincta</name>
    <name type="common">Rhodococcus corallinus</name>
    <dbReference type="NCBI Taxonomy" id="36822"/>
    <lineage>
        <taxon>Bacteria</taxon>
        <taxon>Bacillati</taxon>
        <taxon>Actinomycetota</taxon>
        <taxon>Actinomycetes</taxon>
        <taxon>Mycobacteriales</taxon>
        <taxon>Gordoniaceae</taxon>
        <taxon>Gordonia</taxon>
    </lineage>
</organism>
<sequence length="85" mass="8947">MSDTQPDRNPAGDPPPIEQQREELAETVDALAAKLDVAARVNTAAAETAQTAKVKAEENRTTLIGVAVAAVLAIGTVIVVKRRRS</sequence>
<dbReference type="Pfam" id="PF12277">
    <property type="entry name" value="DUF3618"/>
    <property type="match status" value="1"/>
</dbReference>
<dbReference type="InterPro" id="IPR022062">
    <property type="entry name" value="DUF3618"/>
</dbReference>
<evidence type="ECO:0000256" key="1">
    <source>
        <dbReference type="SAM" id="Phobius"/>
    </source>
</evidence>